<dbReference type="HOGENOM" id="CLU_522910_0_0_1"/>
<dbReference type="EMBL" id="KE561071">
    <property type="protein sequence ID" value="EPZ33209.1"/>
    <property type="molecule type" value="Genomic_DNA"/>
</dbReference>
<feature type="chain" id="PRO_5001704875" evidence="2">
    <location>
        <begin position="18"/>
        <end position="521"/>
    </location>
</feature>
<dbReference type="Proteomes" id="UP000030755">
    <property type="component" value="Unassembled WGS sequence"/>
</dbReference>
<evidence type="ECO:0000313" key="3">
    <source>
        <dbReference type="EMBL" id="EPZ33209.1"/>
    </source>
</evidence>
<name>A0A075AXF0_ROZAC</name>
<gene>
    <name evidence="3" type="ORF">O9G_001178</name>
</gene>
<proteinExistence type="predicted"/>
<dbReference type="AlphaFoldDB" id="A0A075AXF0"/>
<keyword evidence="1" id="KW-1133">Transmembrane helix</keyword>
<evidence type="ECO:0000256" key="1">
    <source>
        <dbReference type="SAM" id="Phobius"/>
    </source>
</evidence>
<feature type="transmembrane region" description="Helical" evidence="1">
    <location>
        <begin position="36"/>
        <end position="57"/>
    </location>
</feature>
<keyword evidence="4" id="KW-1185">Reference proteome</keyword>
<reference evidence="3 4" key="1">
    <citation type="journal article" date="2013" name="Curr. Biol.">
        <title>Shared signatures of parasitism and phylogenomics unite Cryptomycota and microsporidia.</title>
        <authorList>
            <person name="James T.Y."/>
            <person name="Pelin A."/>
            <person name="Bonen L."/>
            <person name="Ahrendt S."/>
            <person name="Sain D."/>
            <person name="Corradi N."/>
            <person name="Stajich J.E."/>
        </authorList>
    </citation>
    <scope>NUCLEOTIDE SEQUENCE [LARGE SCALE GENOMIC DNA]</scope>
    <source>
        <strain evidence="3 4">CSF55</strain>
    </source>
</reference>
<sequence length="521" mass="60108">MKIFSALLLVAVSSVLSAPPNRGSQRNSSAVIQSDSALSTVMAFFMSLMFSLIMTPFQKVHRMVKGRMYFNPSNYVSQADYDDVLEKIRKGHGPYASSTGDYFSGGINSFRGVRKFTLPPHSLALPYKELIKYGVDKIEKVDYSAWRSLAKIYLGDENKHKEFMAIVCNEGLIRNFGKMYERVDDIRIYEKVCKSIDKYSDSMPFDGTLAAKVAASVINRPIITLYEGEKDYNFDLPVFRSLNWRKPIFLYRQQIGNNYQYHLVALSRSGSVNDIVKIPTLRVYHGDNLNYNYVFQRFGPKLLKYFEDIKCEFVADFVEGRNWEEPEFQYQTVPEFESAYQPGSRRSSASSSSSSGSDHSIVQIYRRDDTSNYLGTNYSEDDLIRMMREVKSTASSRGFTGKTVDLSLHKMFGTKQRRFEGQALYKSISTLLYGNKKEFRSIIALTYYYYFQNKRMFNFNDDDVKQATLKFINCDYGVDHINIVIPIWEKILSCKINTGLNSRSSKVELMGHKYKWLILKE</sequence>
<evidence type="ECO:0000313" key="4">
    <source>
        <dbReference type="Proteomes" id="UP000030755"/>
    </source>
</evidence>
<accession>A0A075AXF0</accession>
<keyword evidence="2" id="KW-0732">Signal</keyword>
<keyword evidence="1" id="KW-0472">Membrane</keyword>
<keyword evidence="1" id="KW-0812">Transmembrane</keyword>
<protein>
    <submittedName>
        <fullName evidence="3">Uncharacterized protein</fullName>
    </submittedName>
</protein>
<evidence type="ECO:0000256" key="2">
    <source>
        <dbReference type="SAM" id="SignalP"/>
    </source>
</evidence>
<organism evidence="3 4">
    <name type="scientific">Rozella allomycis (strain CSF55)</name>
    <dbReference type="NCBI Taxonomy" id="988480"/>
    <lineage>
        <taxon>Eukaryota</taxon>
        <taxon>Fungi</taxon>
        <taxon>Fungi incertae sedis</taxon>
        <taxon>Cryptomycota</taxon>
        <taxon>Cryptomycota incertae sedis</taxon>
        <taxon>Rozella</taxon>
    </lineage>
</organism>
<feature type="signal peptide" evidence="2">
    <location>
        <begin position="1"/>
        <end position="17"/>
    </location>
</feature>